<protein>
    <recommendedName>
        <fullName evidence="4">DUF3347 domain-containing protein</fullName>
    </recommendedName>
</protein>
<gene>
    <name evidence="2" type="ORF">SAMN04487998_3148</name>
</gene>
<organism evidence="2 3">
    <name type="scientific">Hymenobacter actinosclerus</name>
    <dbReference type="NCBI Taxonomy" id="82805"/>
    <lineage>
        <taxon>Bacteria</taxon>
        <taxon>Pseudomonadati</taxon>
        <taxon>Bacteroidota</taxon>
        <taxon>Cytophagia</taxon>
        <taxon>Cytophagales</taxon>
        <taxon>Hymenobacteraceae</taxon>
        <taxon>Hymenobacter</taxon>
    </lineage>
</organism>
<proteinExistence type="predicted"/>
<dbReference type="EMBL" id="FOHS01000004">
    <property type="protein sequence ID" value="SET91725.1"/>
    <property type="molecule type" value="Genomic_DNA"/>
</dbReference>
<keyword evidence="1" id="KW-0732">Signal</keyword>
<evidence type="ECO:0000256" key="1">
    <source>
        <dbReference type="SAM" id="SignalP"/>
    </source>
</evidence>
<evidence type="ECO:0000313" key="2">
    <source>
        <dbReference type="EMBL" id="SET91725.1"/>
    </source>
</evidence>
<feature type="chain" id="PRO_5011560164" description="DUF3347 domain-containing protein" evidence="1">
    <location>
        <begin position="27"/>
        <end position="237"/>
    </location>
</feature>
<dbReference type="AlphaFoldDB" id="A0A1I0I5I9"/>
<reference evidence="3" key="1">
    <citation type="submission" date="2016-10" db="EMBL/GenBank/DDBJ databases">
        <authorList>
            <person name="Varghese N."/>
            <person name="Submissions S."/>
        </authorList>
    </citation>
    <scope>NUCLEOTIDE SEQUENCE [LARGE SCALE GENOMIC DNA]</scope>
    <source>
        <strain evidence="3">DSM 15310</strain>
    </source>
</reference>
<name>A0A1I0I5I9_9BACT</name>
<evidence type="ECO:0000313" key="3">
    <source>
        <dbReference type="Proteomes" id="UP000198697"/>
    </source>
</evidence>
<evidence type="ECO:0008006" key="4">
    <source>
        <dbReference type="Google" id="ProtNLM"/>
    </source>
</evidence>
<feature type="signal peptide" evidence="1">
    <location>
        <begin position="1"/>
        <end position="26"/>
    </location>
</feature>
<dbReference type="RefSeq" id="WP_092773249.1">
    <property type="nucleotide sequence ID" value="NZ_FOHS01000004.1"/>
</dbReference>
<accession>A0A1I0I5I9</accession>
<dbReference type="Proteomes" id="UP000198697">
    <property type="component" value="Unassembled WGS sequence"/>
</dbReference>
<keyword evidence="3" id="KW-1185">Reference proteome</keyword>
<sequence>MEAFIIRLSLVLVALCLPAFRGTAQAVSPTDSLAESKIVASIGADICRQLVAENRKRPLDALSQEDTKQLFIRLMLVSLAGNPELMKRIAADPDQAQSSGEVMGRKVGLWLFRECPVSRPMIMRLGAQQLTKDQAVSNPAEEAVLTPMATQMCGDMEQRVKMKGQKTFTLAQNQALFQSALTPYMLDHMEEMKAVYGEDIFEDQEKLRALGIKLALKMSEKCPEIMVLLSDPKKAGR</sequence>
<dbReference type="OrthoDB" id="877026at2"/>